<sequence length="490" mass="53214">MAAVDLTWHAPAQSLINNLTNVVSTTGVYGFIYNTSATPASDYGVYNWCNMPHVREDIYPVAPPDYDLAYVELIHRHHKRTPYASNSFPVESYPWTCTDQGLFFFGRSFDAAAPPSAETYWAGFTSPINPFVPSGFQGDCQFPQITAEGLEDSYQHGADLYAVYHDLLDFLPDRSDPSWRSKVAYRVTQNQITSQVAGMLVQGMYAPDSAVPLSVMQSGVDSLEPTYSCASASAAYNAIKSRSNPAWAAHLAAAAPLYAVLDDISGVSPTDDGFHIWLDHYYDNLSARQCHSKPLPCKLVDGQNTTTCVTQEIADQVYRFGHYEYSRLYRDEATALPASAASMGVWFAELASHLRAVAAGTADAVKWRHNIAHDGSVSRVLSFLQADTMVWPGMGSEVVFEVYKKKTSSTPTTSTAKPTAMTNATAVPTATPAPVSGSGYYVRVLFGGKVFKSSNPSLGVMDMLPVETLLGYIDGLVGVDAALVLGKCTQ</sequence>
<dbReference type="SUPFAM" id="SSF53254">
    <property type="entry name" value="Phosphoglycerate mutase-like"/>
    <property type="match status" value="1"/>
</dbReference>
<name>A0A1J7IDP3_9PEZI</name>
<reference evidence="1 2" key="1">
    <citation type="submission" date="2016-10" db="EMBL/GenBank/DDBJ databases">
        <title>Draft genome sequence of Coniochaeta ligniaria NRRL30616, a lignocellulolytic fungus for bioabatement of inhibitors in plant biomass hydrolysates.</title>
        <authorList>
            <consortium name="DOE Joint Genome Institute"/>
            <person name="Jimenez D.J."/>
            <person name="Hector R.E."/>
            <person name="Riley R."/>
            <person name="Sun H."/>
            <person name="Grigoriev I.V."/>
            <person name="Van Elsas J.D."/>
            <person name="Nichols N.N."/>
        </authorList>
    </citation>
    <scope>NUCLEOTIDE SEQUENCE [LARGE SCALE GENOMIC DNA]</scope>
    <source>
        <strain evidence="1 2">NRRL 30616</strain>
    </source>
</reference>
<dbReference type="GO" id="GO:0016791">
    <property type="term" value="F:phosphatase activity"/>
    <property type="evidence" value="ECO:0007669"/>
    <property type="project" value="TreeGrafter"/>
</dbReference>
<dbReference type="OrthoDB" id="10262962at2759"/>
<dbReference type="InParanoid" id="A0A1J7IDP3"/>
<protein>
    <submittedName>
        <fullName evidence="1">Histidine acid phosphatase</fullName>
    </submittedName>
</protein>
<organism evidence="1 2">
    <name type="scientific">Coniochaeta ligniaria NRRL 30616</name>
    <dbReference type="NCBI Taxonomy" id="1408157"/>
    <lineage>
        <taxon>Eukaryota</taxon>
        <taxon>Fungi</taxon>
        <taxon>Dikarya</taxon>
        <taxon>Ascomycota</taxon>
        <taxon>Pezizomycotina</taxon>
        <taxon>Sordariomycetes</taxon>
        <taxon>Sordariomycetidae</taxon>
        <taxon>Coniochaetales</taxon>
        <taxon>Coniochaetaceae</taxon>
        <taxon>Coniochaeta</taxon>
    </lineage>
</organism>
<dbReference type="AlphaFoldDB" id="A0A1J7IDP3"/>
<gene>
    <name evidence="1" type="ORF">CONLIGDRAFT_582733</name>
</gene>
<dbReference type="InterPro" id="IPR050645">
    <property type="entry name" value="Histidine_acid_phosphatase"/>
</dbReference>
<keyword evidence="2" id="KW-1185">Reference proteome</keyword>
<accession>A0A1J7IDP3</accession>
<dbReference type="PANTHER" id="PTHR11567:SF195">
    <property type="entry name" value="ACID PHOSPHATASE, PUTATIVE (AFU_ORTHOLOGUE AFUA_3G14570)-RELATED"/>
    <property type="match status" value="1"/>
</dbReference>
<dbReference type="Proteomes" id="UP000182658">
    <property type="component" value="Unassembled WGS sequence"/>
</dbReference>
<dbReference type="PANTHER" id="PTHR11567">
    <property type="entry name" value="ACID PHOSPHATASE-RELATED"/>
    <property type="match status" value="1"/>
</dbReference>
<proteinExistence type="predicted"/>
<dbReference type="EMBL" id="KV875101">
    <property type="protein sequence ID" value="OIW25799.1"/>
    <property type="molecule type" value="Genomic_DNA"/>
</dbReference>
<dbReference type="Gene3D" id="3.40.50.1240">
    <property type="entry name" value="Phosphoglycerate mutase-like"/>
    <property type="match status" value="1"/>
</dbReference>
<dbReference type="InterPro" id="IPR029033">
    <property type="entry name" value="His_PPase_superfam"/>
</dbReference>
<evidence type="ECO:0000313" key="2">
    <source>
        <dbReference type="Proteomes" id="UP000182658"/>
    </source>
</evidence>
<evidence type="ECO:0000313" key="1">
    <source>
        <dbReference type="EMBL" id="OIW25799.1"/>
    </source>
</evidence>